<feature type="compositionally biased region" description="Basic and acidic residues" evidence="1">
    <location>
        <begin position="38"/>
        <end position="55"/>
    </location>
</feature>
<accession>A0AA38RJ13</accession>
<comment type="caution">
    <text evidence="2">The sequence shown here is derived from an EMBL/GenBank/DDBJ whole genome shotgun (WGS) entry which is preliminary data.</text>
</comment>
<gene>
    <name evidence="2" type="ORF">NKR23_g8358</name>
</gene>
<feature type="region of interest" description="Disordered" evidence="1">
    <location>
        <begin position="464"/>
        <end position="487"/>
    </location>
</feature>
<proteinExistence type="predicted"/>
<feature type="compositionally biased region" description="Polar residues" evidence="1">
    <location>
        <begin position="473"/>
        <end position="487"/>
    </location>
</feature>
<feature type="region of interest" description="Disordered" evidence="1">
    <location>
        <begin position="245"/>
        <end position="317"/>
    </location>
</feature>
<reference evidence="2" key="1">
    <citation type="submission" date="2022-07" db="EMBL/GenBank/DDBJ databases">
        <title>Fungi with potential for degradation of polypropylene.</title>
        <authorList>
            <person name="Gostincar C."/>
        </authorList>
    </citation>
    <scope>NUCLEOTIDE SEQUENCE</scope>
    <source>
        <strain evidence="2">EXF-13308</strain>
    </source>
</reference>
<dbReference type="Proteomes" id="UP001174694">
    <property type="component" value="Unassembled WGS sequence"/>
</dbReference>
<feature type="compositionally biased region" description="Polar residues" evidence="1">
    <location>
        <begin position="298"/>
        <end position="308"/>
    </location>
</feature>
<evidence type="ECO:0000256" key="1">
    <source>
        <dbReference type="SAM" id="MobiDB-lite"/>
    </source>
</evidence>
<feature type="region of interest" description="Disordered" evidence="1">
    <location>
        <begin position="690"/>
        <end position="713"/>
    </location>
</feature>
<organism evidence="2 3">
    <name type="scientific">Pleurostoma richardsiae</name>
    <dbReference type="NCBI Taxonomy" id="41990"/>
    <lineage>
        <taxon>Eukaryota</taxon>
        <taxon>Fungi</taxon>
        <taxon>Dikarya</taxon>
        <taxon>Ascomycota</taxon>
        <taxon>Pezizomycotina</taxon>
        <taxon>Sordariomycetes</taxon>
        <taxon>Sordariomycetidae</taxon>
        <taxon>Calosphaeriales</taxon>
        <taxon>Pleurostomataceae</taxon>
        <taxon>Pleurostoma</taxon>
    </lineage>
</organism>
<dbReference type="EMBL" id="JANBVO010000029">
    <property type="protein sequence ID" value="KAJ9138690.1"/>
    <property type="molecule type" value="Genomic_DNA"/>
</dbReference>
<feature type="region of interest" description="Disordered" evidence="1">
    <location>
        <begin position="105"/>
        <end position="132"/>
    </location>
</feature>
<feature type="compositionally biased region" description="Basic and acidic residues" evidence="1">
    <location>
        <begin position="703"/>
        <end position="713"/>
    </location>
</feature>
<protein>
    <submittedName>
        <fullName evidence="2">Uncharacterized protein</fullName>
    </submittedName>
</protein>
<feature type="region of interest" description="Disordered" evidence="1">
    <location>
        <begin position="1"/>
        <end position="67"/>
    </location>
</feature>
<feature type="compositionally biased region" description="Low complexity" evidence="1">
    <location>
        <begin position="10"/>
        <end position="25"/>
    </location>
</feature>
<evidence type="ECO:0000313" key="2">
    <source>
        <dbReference type="EMBL" id="KAJ9138690.1"/>
    </source>
</evidence>
<keyword evidence="3" id="KW-1185">Reference proteome</keyword>
<sequence length="713" mass="77897">MSDGEDSEQDSSSSEYFTSSSVIVSDSDEEQSDTELSMMEKNEENTVERASDNADHQPAAVDQPSSLHIFPSAYSDALAPLRDPNEQMATLANTVIAARLAGYPGNEFKPRRPSPLKQEVALASPPSRGPVSASSAYSVPSIIPPERLIPAQGSLELHPPLTTLPTAHVIEYEPLVHDQGVQVHRLTPAQPIEAVRAQATHAPYPPGFDSNPRGTWPIRTSLEEQQNLPASATDIQSGPFIAESQRNEATTPVSESESSDGVDVETPTKVGYRGKALAKDKNKAKGKQNATENERSGLLQNNQIQVPNTGGPVSGRYRQSYTSQEVIEPWAPSQANNALRIGNAHPGSQNTQRFGPELLAMSPRYASTYGPMLEHGMVPRVSHASTAGHATNRAHRGNRLPPPNPEINSAWANVPSGMSSGTDHMTRNSLQRSGGIQRASRTDRHNKTPRAPRAMLHQRIEENRGEHEDHQQNWEQTSIGKSSGAWTNSKTWVSGEEQLRHAYSRVRTQAAHIGVDKSPFLPQNVREYAGFEADKKHKDALKLRKKIATMEHESHGAGNGPREPTIEPAMGGRLPADGLSAVLAHPSPFNQMPGEAGQSTQTDWPALTELKQVLEAAQAPGQSRFFPECRGNQHTTTVPPRDPVPDLLRMLSGNWWGWPDSPQPEGTEAPEISLEEMNPITADLIRHIDRWVLEPDEEGNDGEPDKENGESEE</sequence>
<dbReference type="AlphaFoldDB" id="A0AA38RJ13"/>
<evidence type="ECO:0000313" key="3">
    <source>
        <dbReference type="Proteomes" id="UP001174694"/>
    </source>
</evidence>
<name>A0AA38RJ13_9PEZI</name>
<feature type="region of interest" description="Disordered" evidence="1">
    <location>
        <begin position="624"/>
        <end position="645"/>
    </location>
</feature>